<dbReference type="AlphaFoldDB" id="A0A2I0V714"/>
<dbReference type="PANTHER" id="PTHR48475:SF1">
    <property type="entry name" value="RNASE H TYPE-1 DOMAIN-CONTAINING PROTEIN"/>
    <property type="match status" value="1"/>
</dbReference>
<feature type="domain" description="RNase H type-1" evidence="1">
    <location>
        <begin position="7"/>
        <end position="147"/>
    </location>
</feature>
<dbReference type="Proteomes" id="UP000233837">
    <property type="component" value="Unassembled WGS sequence"/>
</dbReference>
<dbReference type="Gene3D" id="3.30.420.10">
    <property type="entry name" value="Ribonuclease H-like superfamily/Ribonuclease H"/>
    <property type="match status" value="1"/>
</dbReference>
<proteinExistence type="predicted"/>
<name>A0A2I0V714_9ASPA</name>
<dbReference type="SUPFAM" id="SSF53098">
    <property type="entry name" value="Ribonuclease H-like"/>
    <property type="match status" value="1"/>
</dbReference>
<dbReference type="PROSITE" id="PS50879">
    <property type="entry name" value="RNASE_H_1"/>
    <property type="match status" value="1"/>
</dbReference>
<dbReference type="InterPro" id="IPR036397">
    <property type="entry name" value="RNaseH_sf"/>
</dbReference>
<dbReference type="GO" id="GO:0003676">
    <property type="term" value="F:nucleic acid binding"/>
    <property type="evidence" value="ECO:0007669"/>
    <property type="project" value="InterPro"/>
</dbReference>
<dbReference type="InterPro" id="IPR002156">
    <property type="entry name" value="RNaseH_domain"/>
</dbReference>
<dbReference type="EMBL" id="KZ504140">
    <property type="protein sequence ID" value="PKU59202.1"/>
    <property type="molecule type" value="Genomic_DNA"/>
</dbReference>
<dbReference type="PANTHER" id="PTHR48475">
    <property type="entry name" value="RIBONUCLEASE H"/>
    <property type="match status" value="1"/>
</dbReference>
<gene>
    <name evidence="2" type="ORF">MA16_Dca026724</name>
</gene>
<reference evidence="2 3" key="2">
    <citation type="journal article" date="2017" name="Nature">
        <title>The Apostasia genome and the evolution of orchids.</title>
        <authorList>
            <person name="Zhang G.Q."/>
            <person name="Liu K.W."/>
            <person name="Li Z."/>
            <person name="Lohaus R."/>
            <person name="Hsiao Y.Y."/>
            <person name="Niu S.C."/>
            <person name="Wang J.Y."/>
            <person name="Lin Y.C."/>
            <person name="Xu Q."/>
            <person name="Chen L.J."/>
            <person name="Yoshida K."/>
            <person name="Fujiwara S."/>
            <person name="Wang Z.W."/>
            <person name="Zhang Y.Q."/>
            <person name="Mitsuda N."/>
            <person name="Wang M."/>
            <person name="Liu G.H."/>
            <person name="Pecoraro L."/>
            <person name="Huang H.X."/>
            <person name="Xiao X.J."/>
            <person name="Lin M."/>
            <person name="Wu X.Y."/>
            <person name="Wu W.L."/>
            <person name="Chen Y.Y."/>
            <person name="Chang S.B."/>
            <person name="Sakamoto S."/>
            <person name="Ohme-Takagi M."/>
            <person name="Yagi M."/>
            <person name="Zeng S.J."/>
            <person name="Shen C.Y."/>
            <person name="Yeh C.M."/>
            <person name="Luo Y.B."/>
            <person name="Tsai W.C."/>
            <person name="Van de Peer Y."/>
            <person name="Liu Z.J."/>
        </authorList>
    </citation>
    <scope>NUCLEOTIDE SEQUENCE [LARGE SCALE GENOMIC DNA]</scope>
    <source>
        <tissue evidence="2">The whole plant</tissue>
    </source>
</reference>
<dbReference type="CDD" id="cd09279">
    <property type="entry name" value="RNase_HI_like"/>
    <property type="match status" value="1"/>
</dbReference>
<evidence type="ECO:0000313" key="3">
    <source>
        <dbReference type="Proteomes" id="UP000233837"/>
    </source>
</evidence>
<evidence type="ECO:0000259" key="1">
    <source>
        <dbReference type="PROSITE" id="PS50879"/>
    </source>
</evidence>
<sequence>MNLDDHESPAWKLYFDGEASFQRGTEPQSLLPGKAGVGLIFITPDKVILRYSYSLSDPCTNNKAEYEALITGLELAISMEIKNIKIYGDSQLVINQVAGTYKVLKPNLLKYHSYAMKLFGQIPSATLVRIPRGQNATADVLAKLAKEMSCP</sequence>
<accession>A0A2I0V714</accession>
<dbReference type="GO" id="GO:0004523">
    <property type="term" value="F:RNA-DNA hybrid ribonuclease activity"/>
    <property type="evidence" value="ECO:0007669"/>
    <property type="project" value="InterPro"/>
</dbReference>
<protein>
    <recommendedName>
        <fullName evidence="1">RNase H type-1 domain-containing protein</fullName>
    </recommendedName>
</protein>
<organism evidence="2 3">
    <name type="scientific">Dendrobium catenatum</name>
    <dbReference type="NCBI Taxonomy" id="906689"/>
    <lineage>
        <taxon>Eukaryota</taxon>
        <taxon>Viridiplantae</taxon>
        <taxon>Streptophyta</taxon>
        <taxon>Embryophyta</taxon>
        <taxon>Tracheophyta</taxon>
        <taxon>Spermatophyta</taxon>
        <taxon>Magnoliopsida</taxon>
        <taxon>Liliopsida</taxon>
        <taxon>Asparagales</taxon>
        <taxon>Orchidaceae</taxon>
        <taxon>Epidendroideae</taxon>
        <taxon>Malaxideae</taxon>
        <taxon>Dendrobiinae</taxon>
        <taxon>Dendrobium</taxon>
    </lineage>
</organism>
<evidence type="ECO:0000313" key="2">
    <source>
        <dbReference type="EMBL" id="PKU59202.1"/>
    </source>
</evidence>
<dbReference type="InterPro" id="IPR012337">
    <property type="entry name" value="RNaseH-like_sf"/>
</dbReference>
<dbReference type="Pfam" id="PF13456">
    <property type="entry name" value="RVT_3"/>
    <property type="match status" value="1"/>
</dbReference>
<keyword evidence="3" id="KW-1185">Reference proteome</keyword>
<reference evidence="2 3" key="1">
    <citation type="journal article" date="2016" name="Sci. Rep.">
        <title>The Dendrobium catenatum Lindl. genome sequence provides insights into polysaccharide synthase, floral development and adaptive evolution.</title>
        <authorList>
            <person name="Zhang G.Q."/>
            <person name="Xu Q."/>
            <person name="Bian C."/>
            <person name="Tsai W.C."/>
            <person name="Yeh C.M."/>
            <person name="Liu K.W."/>
            <person name="Yoshida K."/>
            <person name="Zhang L.S."/>
            <person name="Chang S.B."/>
            <person name="Chen F."/>
            <person name="Shi Y."/>
            <person name="Su Y.Y."/>
            <person name="Zhang Y.Q."/>
            <person name="Chen L.J."/>
            <person name="Yin Y."/>
            <person name="Lin M."/>
            <person name="Huang H."/>
            <person name="Deng H."/>
            <person name="Wang Z.W."/>
            <person name="Zhu S.L."/>
            <person name="Zhao X."/>
            <person name="Deng C."/>
            <person name="Niu S.C."/>
            <person name="Huang J."/>
            <person name="Wang M."/>
            <person name="Liu G.H."/>
            <person name="Yang H.J."/>
            <person name="Xiao X.J."/>
            <person name="Hsiao Y.Y."/>
            <person name="Wu W.L."/>
            <person name="Chen Y.Y."/>
            <person name="Mitsuda N."/>
            <person name="Ohme-Takagi M."/>
            <person name="Luo Y.B."/>
            <person name="Van de Peer Y."/>
            <person name="Liu Z.J."/>
        </authorList>
    </citation>
    <scope>NUCLEOTIDE SEQUENCE [LARGE SCALE GENOMIC DNA]</scope>
    <source>
        <tissue evidence="2">The whole plant</tissue>
    </source>
</reference>